<dbReference type="EMBL" id="UYYF01004879">
    <property type="protein sequence ID" value="VDN07443.1"/>
    <property type="molecule type" value="Genomic_DNA"/>
</dbReference>
<reference evidence="5" key="1">
    <citation type="submission" date="2017-02" db="UniProtKB">
        <authorList>
            <consortium name="WormBaseParasite"/>
        </authorList>
    </citation>
    <scope>IDENTIFICATION</scope>
</reference>
<sequence length="660" mass="74573">MCNLLASPMTIFALIIQLLKLNGASYMHNGKLKRKEIRELSDVTLSVLQAEFNDIQKELASNSTLFDAVALVTMEEERIIKKFQKKIKGDLPFWDYQMDIRLKNPKESSILLMKFCQDGSGKVTINNSSSLNSLDGKFNTSNAILKQLNEIEHNCKNGALLTLLKTFVANHTVDDQCSQCQTEKAQKWLFCDESLRQCVSKIAPNGNCERFSNNSECCFQSICLQGRCKAEDMKIAAVSDEKHAIVEINDSSTRNLINSAKFSVQKPESANFLSNYTLYVNSSNTFTSVGSVSEGITSDAVIVDSSIQSLKSGGNHTNSHGSHTLKEIERKTEKEENFETKTIPLIPPAKHFNLNKKKIRKKFLNRRKGEFAQVIKVTAQYPQNVSVIQSKNSTVLKKKFSRFALYQKKQRKKKIQDDLSEGSASLIGYNSSLPNSNYSHSSFQTTQEFESKLKFSAKRKKILGKKQRKAIDDSLFHQIMLPTAKVTTLASQYVYFSITVIEGNLKRYSSLNRAPANCNIMLVGANMPYGFTEKINGRLSQQSSTSAVLRTLNPDLFGPLVEFNVTVNGTNGRPCQQKCMNNKGMYESCEHHTIRLSSRKFSKFSDPIKFYSSQKSLLENQWTGRGYYRKKKRDFLLFVCDDHKIAQCKLFTFTNIGIPV</sequence>
<accession>A0A0N5D9I2</accession>
<evidence type="ECO:0000256" key="1">
    <source>
        <dbReference type="SAM" id="MobiDB-lite"/>
    </source>
</evidence>
<feature type="compositionally biased region" description="Basic and acidic residues" evidence="1">
    <location>
        <begin position="324"/>
        <end position="336"/>
    </location>
</feature>
<reference evidence="3 4" key="2">
    <citation type="submission" date="2018-11" db="EMBL/GenBank/DDBJ databases">
        <authorList>
            <consortium name="Pathogen Informatics"/>
        </authorList>
    </citation>
    <scope>NUCLEOTIDE SEQUENCE [LARGE SCALE GENOMIC DNA]</scope>
</reference>
<feature type="region of interest" description="Disordered" evidence="1">
    <location>
        <begin position="312"/>
        <end position="336"/>
    </location>
</feature>
<name>A0A0N5D9I2_THECL</name>
<gene>
    <name evidence="3" type="ORF">TCLT_LOCUS9782</name>
</gene>
<feature type="signal peptide" evidence="2">
    <location>
        <begin position="1"/>
        <end position="24"/>
    </location>
</feature>
<evidence type="ECO:0000256" key="2">
    <source>
        <dbReference type="SAM" id="SignalP"/>
    </source>
</evidence>
<protein>
    <submittedName>
        <fullName evidence="3 5">Uncharacterized protein</fullName>
    </submittedName>
</protein>
<dbReference type="Proteomes" id="UP000276776">
    <property type="component" value="Unassembled WGS sequence"/>
</dbReference>
<organism evidence="5">
    <name type="scientific">Thelazia callipaeda</name>
    <name type="common">Oriental eyeworm</name>
    <name type="synonym">Parasitic nematode</name>
    <dbReference type="NCBI Taxonomy" id="103827"/>
    <lineage>
        <taxon>Eukaryota</taxon>
        <taxon>Metazoa</taxon>
        <taxon>Ecdysozoa</taxon>
        <taxon>Nematoda</taxon>
        <taxon>Chromadorea</taxon>
        <taxon>Rhabditida</taxon>
        <taxon>Spirurina</taxon>
        <taxon>Spiruromorpha</taxon>
        <taxon>Thelazioidea</taxon>
        <taxon>Thelaziidae</taxon>
        <taxon>Thelazia</taxon>
    </lineage>
</organism>
<dbReference type="WBParaSite" id="TCLT_0000979301-mRNA-1">
    <property type="protein sequence ID" value="TCLT_0000979301-mRNA-1"/>
    <property type="gene ID" value="TCLT_0000979301"/>
</dbReference>
<feature type="chain" id="PRO_5043126700" evidence="2">
    <location>
        <begin position="25"/>
        <end position="660"/>
    </location>
</feature>
<evidence type="ECO:0000313" key="3">
    <source>
        <dbReference type="EMBL" id="VDN07443.1"/>
    </source>
</evidence>
<proteinExistence type="predicted"/>
<feature type="compositionally biased region" description="Polar residues" evidence="1">
    <location>
        <begin position="312"/>
        <end position="322"/>
    </location>
</feature>
<keyword evidence="2" id="KW-0732">Signal</keyword>
<dbReference type="OrthoDB" id="5831828at2759"/>
<keyword evidence="4" id="KW-1185">Reference proteome</keyword>
<evidence type="ECO:0000313" key="5">
    <source>
        <dbReference type="WBParaSite" id="TCLT_0000979301-mRNA-1"/>
    </source>
</evidence>
<dbReference type="AlphaFoldDB" id="A0A0N5D9I2"/>
<evidence type="ECO:0000313" key="4">
    <source>
        <dbReference type="Proteomes" id="UP000276776"/>
    </source>
</evidence>
<dbReference type="OMA" id="MPYGFTE"/>